<keyword evidence="12" id="KW-1185">Reference proteome</keyword>
<dbReference type="EMBL" id="CABITT030000006">
    <property type="protein sequence ID" value="VVB08169.1"/>
    <property type="molecule type" value="Genomic_DNA"/>
</dbReference>
<keyword evidence="3" id="KW-0433">Leucine-rich repeat</keyword>
<evidence type="ECO:0000256" key="10">
    <source>
        <dbReference type="SAM" id="SignalP"/>
    </source>
</evidence>
<evidence type="ECO:0000256" key="5">
    <source>
        <dbReference type="ARBA" id="ARBA00022729"/>
    </source>
</evidence>
<dbReference type="PRINTS" id="PR00019">
    <property type="entry name" value="LEURICHRPT"/>
</dbReference>
<evidence type="ECO:0000313" key="12">
    <source>
        <dbReference type="Proteomes" id="UP000489600"/>
    </source>
</evidence>
<evidence type="ECO:0000256" key="7">
    <source>
        <dbReference type="ARBA" id="ARBA00022989"/>
    </source>
</evidence>
<dbReference type="AlphaFoldDB" id="A0A565C3G6"/>
<keyword evidence="6" id="KW-0677">Repeat</keyword>
<evidence type="ECO:0000313" key="11">
    <source>
        <dbReference type="EMBL" id="VVB08169.1"/>
    </source>
</evidence>
<dbReference type="GO" id="GO:0016020">
    <property type="term" value="C:membrane"/>
    <property type="evidence" value="ECO:0007669"/>
    <property type="project" value="UniProtKB-SubCell"/>
</dbReference>
<sequence>MSESSMRLHLLLLLFFCCVSPSSFFTFNFHFKNPVVGLVACPPRQIQAFMEFKNEFDTRGCNHSDPFNGVCCDNSTGEVTMLRLRACLSGTLKSNIPNSSASSRLEFLYLGRNHLEGKIIKPISKLINLKYLDLGSLNTSDPIDLSLFSSLKSLVYLDLSGNSISPTSLSSDSHIPLTLEVLCLMECGIKEFPKILRTLPNLESIDLSGNRIDGKLPEWLWSFPRLSGVSVEDNSFNGFQGSVDVLVNSSVQILILDSNNFEGALPNLPLFINVFSASMNSFTGEIPLSICNRSSLFGLDLGYNNFTGPIPPCLSNITFVNLRNNNLDGSIPDEFYVGSTLHTLKVGYNRLTGKLPRSLLNCSSLQFLGVENNKIQDTFPFSLKALPNLQVLVLRSNKFFGPISPPHKGPLGFRYLLMSLLEACHQVTL</sequence>
<comment type="caution">
    <text evidence="11">The sequence shown here is derived from an EMBL/GenBank/DDBJ whole genome shotgun (WGS) entry which is preliminary data.</text>
</comment>
<comment type="subcellular location">
    <subcellularLocation>
        <location evidence="1">Membrane</location>
        <topology evidence="1">Single-pass type I membrane protein</topology>
    </subcellularLocation>
</comment>
<proteinExistence type="inferred from homology"/>
<reference evidence="11" key="1">
    <citation type="submission" date="2019-07" db="EMBL/GenBank/DDBJ databases">
        <authorList>
            <person name="Dittberner H."/>
        </authorList>
    </citation>
    <scope>NUCLEOTIDE SEQUENCE [LARGE SCALE GENOMIC DNA]</scope>
</reference>
<keyword evidence="5 10" id="KW-0732">Signal</keyword>
<keyword evidence="8" id="KW-0472">Membrane</keyword>
<dbReference type="Pfam" id="PF00560">
    <property type="entry name" value="LRR_1"/>
    <property type="match status" value="4"/>
</dbReference>
<dbReference type="PANTHER" id="PTHR48065">
    <property type="entry name" value="OS10G0469600 PROTEIN"/>
    <property type="match status" value="1"/>
</dbReference>
<feature type="chain" id="PRO_5022159648" description="Leucine-rich repeat-containing N-terminal plant-type domain-containing protein" evidence="10">
    <location>
        <begin position="25"/>
        <end position="429"/>
    </location>
</feature>
<dbReference type="Gene3D" id="3.80.10.10">
    <property type="entry name" value="Ribonuclease Inhibitor"/>
    <property type="match status" value="2"/>
</dbReference>
<evidence type="ECO:0000256" key="1">
    <source>
        <dbReference type="ARBA" id="ARBA00004479"/>
    </source>
</evidence>
<name>A0A565C3G6_9BRAS</name>
<evidence type="ECO:0000256" key="4">
    <source>
        <dbReference type="ARBA" id="ARBA00022692"/>
    </source>
</evidence>
<evidence type="ECO:0000256" key="9">
    <source>
        <dbReference type="ARBA" id="ARBA00023180"/>
    </source>
</evidence>
<comment type="similarity">
    <text evidence="2">Belongs to the RLP family.</text>
</comment>
<evidence type="ECO:0000256" key="3">
    <source>
        <dbReference type="ARBA" id="ARBA00022614"/>
    </source>
</evidence>
<organism evidence="11 12">
    <name type="scientific">Arabis nemorensis</name>
    <dbReference type="NCBI Taxonomy" id="586526"/>
    <lineage>
        <taxon>Eukaryota</taxon>
        <taxon>Viridiplantae</taxon>
        <taxon>Streptophyta</taxon>
        <taxon>Embryophyta</taxon>
        <taxon>Tracheophyta</taxon>
        <taxon>Spermatophyta</taxon>
        <taxon>Magnoliopsida</taxon>
        <taxon>eudicotyledons</taxon>
        <taxon>Gunneridae</taxon>
        <taxon>Pentapetalae</taxon>
        <taxon>rosids</taxon>
        <taxon>malvids</taxon>
        <taxon>Brassicales</taxon>
        <taxon>Brassicaceae</taxon>
        <taxon>Arabideae</taxon>
        <taxon>Arabis</taxon>
    </lineage>
</organism>
<protein>
    <recommendedName>
        <fullName evidence="13">Leucine-rich repeat-containing N-terminal plant-type domain-containing protein</fullName>
    </recommendedName>
</protein>
<accession>A0A565C3G6</accession>
<evidence type="ECO:0000256" key="2">
    <source>
        <dbReference type="ARBA" id="ARBA00009592"/>
    </source>
</evidence>
<evidence type="ECO:0000256" key="6">
    <source>
        <dbReference type="ARBA" id="ARBA00022737"/>
    </source>
</evidence>
<dbReference type="InterPro" id="IPR032675">
    <property type="entry name" value="LRR_dom_sf"/>
</dbReference>
<dbReference type="InterPro" id="IPR001611">
    <property type="entry name" value="Leu-rich_rpt"/>
</dbReference>
<dbReference type="PANTHER" id="PTHR48065:SF72">
    <property type="entry name" value="LEUCINE-RICH REPEAT-CONTAINING N-TERMINAL PLANT-TYPE DOMAIN-CONTAINING PROTEIN"/>
    <property type="match status" value="1"/>
</dbReference>
<keyword evidence="7" id="KW-1133">Transmembrane helix</keyword>
<feature type="signal peptide" evidence="10">
    <location>
        <begin position="1"/>
        <end position="24"/>
    </location>
</feature>
<dbReference type="SUPFAM" id="SSF52058">
    <property type="entry name" value="L domain-like"/>
    <property type="match status" value="1"/>
</dbReference>
<evidence type="ECO:0000256" key="8">
    <source>
        <dbReference type="ARBA" id="ARBA00023136"/>
    </source>
</evidence>
<gene>
    <name evidence="11" type="ORF">ANE_LOCUS18613</name>
</gene>
<keyword evidence="4" id="KW-0812">Transmembrane</keyword>
<dbReference type="FunFam" id="3.80.10.10:FF:000041">
    <property type="entry name" value="LRR receptor-like serine/threonine-protein kinase ERECTA"/>
    <property type="match status" value="1"/>
</dbReference>
<dbReference type="OrthoDB" id="1111239at2759"/>
<dbReference type="Proteomes" id="UP000489600">
    <property type="component" value="Unassembled WGS sequence"/>
</dbReference>
<evidence type="ECO:0008006" key="13">
    <source>
        <dbReference type="Google" id="ProtNLM"/>
    </source>
</evidence>
<dbReference type="SMART" id="SM00365">
    <property type="entry name" value="LRR_SD22"/>
    <property type="match status" value="3"/>
</dbReference>
<keyword evidence="9" id="KW-0325">Glycoprotein</keyword>